<evidence type="ECO:0000256" key="8">
    <source>
        <dbReference type="PROSITE-ProRule" id="PRU00649"/>
    </source>
</evidence>
<keyword evidence="1" id="KW-0805">Transcription regulation</keyword>
<dbReference type="KEGG" id="pic:PICST_30355"/>
<evidence type="ECO:0000256" key="3">
    <source>
        <dbReference type="ARBA" id="ARBA00023242"/>
    </source>
</evidence>
<feature type="region of interest" description="Disordered" evidence="9">
    <location>
        <begin position="1"/>
        <end position="113"/>
    </location>
</feature>
<evidence type="ECO:0000256" key="7">
    <source>
        <dbReference type="ARBA" id="ARBA00073847"/>
    </source>
</evidence>
<dbReference type="AlphaFoldDB" id="A3LQK7"/>
<evidence type="ECO:0000256" key="6">
    <source>
        <dbReference type="ARBA" id="ARBA00073448"/>
    </source>
</evidence>
<feature type="region of interest" description="Disordered" evidence="9">
    <location>
        <begin position="392"/>
        <end position="411"/>
    </location>
</feature>
<dbReference type="EMBL" id="CP000496">
    <property type="protein sequence ID" value="ABN65221.2"/>
    <property type="molecule type" value="Genomic_DNA"/>
</dbReference>
<dbReference type="Gene3D" id="1.20.930.10">
    <property type="entry name" value="Conserved domain common to transcription factors TFIIS, elongin A, CRSP70"/>
    <property type="match status" value="1"/>
</dbReference>
<evidence type="ECO:0000313" key="11">
    <source>
        <dbReference type="EMBL" id="ABN65221.2"/>
    </source>
</evidence>
<dbReference type="Proteomes" id="UP000002258">
    <property type="component" value="Chromosome 2"/>
</dbReference>
<evidence type="ECO:0000256" key="1">
    <source>
        <dbReference type="ARBA" id="ARBA00023015"/>
    </source>
</evidence>
<comment type="function">
    <text evidence="4">Transcription factor involved in RNA polymerase II transcription regulation. May function in both SPT15/TBP post-recruitment and recruitment steps of transcription.</text>
</comment>
<accession>A3LQK7</accession>
<dbReference type="InterPro" id="IPR017923">
    <property type="entry name" value="TFIIS_N"/>
</dbReference>
<dbReference type="FunCoup" id="A3LQK7">
    <property type="interactions" value="360"/>
</dbReference>
<gene>
    <name evidence="11" type="ORF">PICST_30355</name>
</gene>
<dbReference type="RefSeq" id="XP_001383250.2">
    <property type="nucleotide sequence ID" value="XM_001383213.1"/>
</dbReference>
<evidence type="ECO:0000256" key="4">
    <source>
        <dbReference type="ARBA" id="ARBA00037349"/>
    </source>
</evidence>
<dbReference type="Pfam" id="PF08711">
    <property type="entry name" value="Med26"/>
    <property type="match status" value="1"/>
</dbReference>
<evidence type="ECO:0000313" key="12">
    <source>
        <dbReference type="Proteomes" id="UP000002258"/>
    </source>
</evidence>
<comment type="similarity">
    <text evidence="5">Belongs to the IWS1 family.</text>
</comment>
<protein>
    <recommendedName>
        <fullName evidence="7">Transcription factor IWS1</fullName>
    </recommendedName>
    <alternativeName>
        <fullName evidence="6">Transcription factor iws1</fullName>
    </alternativeName>
</protein>
<dbReference type="PANTHER" id="PTHR46010:SF1">
    <property type="entry name" value="PROTEIN IWS1 HOMOLOG"/>
    <property type="match status" value="1"/>
</dbReference>
<evidence type="ECO:0000256" key="9">
    <source>
        <dbReference type="SAM" id="MobiDB-lite"/>
    </source>
</evidence>
<keyword evidence="2" id="KW-0804">Transcription</keyword>
<keyword evidence="3 8" id="KW-0539">Nucleus</keyword>
<feature type="compositionally biased region" description="Basic and acidic residues" evidence="9">
    <location>
        <begin position="9"/>
        <end position="23"/>
    </location>
</feature>
<dbReference type="PANTHER" id="PTHR46010">
    <property type="entry name" value="PROTEIN IWS1 HOMOLOG"/>
    <property type="match status" value="1"/>
</dbReference>
<feature type="compositionally biased region" description="Acidic residues" evidence="9">
    <location>
        <begin position="32"/>
        <end position="64"/>
    </location>
</feature>
<dbReference type="InParanoid" id="A3LQK7"/>
<dbReference type="STRING" id="322104.A3LQK7"/>
<comment type="subcellular location">
    <subcellularLocation>
        <location evidence="8">Nucleus</location>
    </subcellularLocation>
</comment>
<feature type="domain" description="TFIIS N-terminal" evidence="10">
    <location>
        <begin position="220"/>
        <end position="297"/>
    </location>
</feature>
<dbReference type="SUPFAM" id="SSF47676">
    <property type="entry name" value="Conserved domain common to transcription factors TFIIS, elongin A, CRSP70"/>
    <property type="match status" value="1"/>
</dbReference>
<proteinExistence type="inferred from homology"/>
<keyword evidence="12" id="KW-1185">Reference proteome</keyword>
<dbReference type="GO" id="GO:0016973">
    <property type="term" value="P:poly(A)+ mRNA export from nucleus"/>
    <property type="evidence" value="ECO:0007669"/>
    <property type="project" value="TreeGrafter"/>
</dbReference>
<dbReference type="OMA" id="MPAYNIQ"/>
<organism evidence="11 12">
    <name type="scientific">Scheffersomyces stipitis (strain ATCC 58785 / CBS 6054 / NBRC 10063 / NRRL Y-11545)</name>
    <name type="common">Yeast</name>
    <name type="synonym">Pichia stipitis</name>
    <dbReference type="NCBI Taxonomy" id="322104"/>
    <lineage>
        <taxon>Eukaryota</taxon>
        <taxon>Fungi</taxon>
        <taxon>Dikarya</taxon>
        <taxon>Ascomycota</taxon>
        <taxon>Saccharomycotina</taxon>
        <taxon>Pichiomycetes</taxon>
        <taxon>Debaryomycetaceae</taxon>
        <taxon>Scheffersomyces</taxon>
    </lineage>
</organism>
<sequence length="411" mass="47203">MSDTGNQSSEHELPSDHELEKESVSQTVDDQVAQDEEQDEQEEQEQADEGEYKDQDEDDDDEDNVYSIRAHKIKRDENESASTTTKKKIVRKSKKHLLEDTGVPQGVDTTEREREQDFTVDFDNADPQTRKRMLLEEKMDHAIKSKSTRRRRADEDDLERMQDDKIDFLKDQMIRAANSDVEKNSQGQIATEKLKLLKEVTDILSRADLAISILDNNLLEAVRLWLEPLPDASMPAYQIQKELISSLESLPIKTDHLVASGIGKVLVYYQRSKRTEPALKKIVDRLIGDWTRPILNKSDSYKDRTIQFHEYDKLRFTNQLASAKSNKPKEAKTLYEENAERRKRAAIPSARTAAYKFAPRVDASLLRRQQGRVGGPDERFRRINSKLTSMSIKKKTSKKGGPSIEGRNLTI</sequence>
<dbReference type="OrthoDB" id="21124at2759"/>
<dbReference type="InterPro" id="IPR035441">
    <property type="entry name" value="TFIIS/LEDGF_dom_sf"/>
</dbReference>
<dbReference type="InterPro" id="IPR051037">
    <property type="entry name" value="RNAPII_TF_IWS1"/>
</dbReference>
<dbReference type="HOGENOM" id="CLU_045275_0_1_1"/>
<dbReference type="FunFam" id="1.20.930.10:FF:000003">
    <property type="entry name" value="Putative Transcription factor IWS1"/>
    <property type="match status" value="1"/>
</dbReference>
<evidence type="ECO:0000259" key="10">
    <source>
        <dbReference type="PROSITE" id="PS51319"/>
    </source>
</evidence>
<dbReference type="GeneID" id="4836953"/>
<name>A3LQK7_PICST</name>
<evidence type="ECO:0000256" key="5">
    <source>
        <dbReference type="ARBA" id="ARBA00037992"/>
    </source>
</evidence>
<dbReference type="eggNOG" id="KOG1793">
    <property type="taxonomic scope" value="Eukaryota"/>
</dbReference>
<evidence type="ECO:0000256" key="2">
    <source>
        <dbReference type="ARBA" id="ARBA00023163"/>
    </source>
</evidence>
<dbReference type="GO" id="GO:0005634">
    <property type="term" value="C:nucleus"/>
    <property type="evidence" value="ECO:0007669"/>
    <property type="project" value="UniProtKB-SubCell"/>
</dbReference>
<dbReference type="PROSITE" id="PS51319">
    <property type="entry name" value="TFIIS_N"/>
    <property type="match status" value="1"/>
</dbReference>
<reference evidence="11 12" key="1">
    <citation type="journal article" date="2007" name="Nat. Biotechnol.">
        <title>Genome sequence of the lignocellulose-bioconverting and xylose-fermenting yeast Pichia stipitis.</title>
        <authorList>
            <person name="Jeffries T.W."/>
            <person name="Grigoriev I.V."/>
            <person name="Grimwood J."/>
            <person name="Laplaza J.M."/>
            <person name="Aerts A."/>
            <person name="Salamov A."/>
            <person name="Schmutz J."/>
            <person name="Lindquist E."/>
            <person name="Dehal P."/>
            <person name="Shapiro H."/>
            <person name="Jin Y.S."/>
            <person name="Passoth V."/>
            <person name="Richardson P.M."/>
        </authorList>
    </citation>
    <scope>NUCLEOTIDE SEQUENCE [LARGE SCALE GENOMIC DNA]</scope>
    <source>
        <strain evidence="12">ATCC 58785 / CBS 6054 / NBRC 10063 / NRRL Y-11545</strain>
    </source>
</reference>
<feature type="compositionally biased region" description="Basic residues" evidence="9">
    <location>
        <begin position="85"/>
        <end position="95"/>
    </location>
</feature>